<name>A0AAU9L472_9STRA</name>
<evidence type="ECO:0000313" key="2">
    <source>
        <dbReference type="Proteomes" id="UP001160483"/>
    </source>
</evidence>
<organism evidence="1 2">
    <name type="scientific">Peronospora belbahrii</name>
    <dbReference type="NCBI Taxonomy" id="622444"/>
    <lineage>
        <taxon>Eukaryota</taxon>
        <taxon>Sar</taxon>
        <taxon>Stramenopiles</taxon>
        <taxon>Oomycota</taxon>
        <taxon>Peronosporomycetes</taxon>
        <taxon>Peronosporales</taxon>
        <taxon>Peronosporaceae</taxon>
        <taxon>Peronospora</taxon>
    </lineage>
</organism>
<accession>A0AAU9L472</accession>
<protein>
    <submittedName>
        <fullName evidence="1">Uncharacterized protein</fullName>
    </submittedName>
</protein>
<sequence>MDNRCIVVGTHWRGGLNFNLKIDNQNCLSNALTKSLGATLKGKVQHRPSRCGKNAEKLWSITAQTTGIKKRMVGWAKNNATQEMMLAQSVLAWTNTLLALAMLHLSASKVWSTSVVLYLYMSFCGQNEASGLQTHSMQSKWKIGTCGITIDGVETKVAPGTDDFSFSGRNITIGYLKVNSRRNESFDDDGWATLG</sequence>
<comment type="caution">
    <text evidence="1">The sequence shown here is derived from an EMBL/GenBank/DDBJ whole genome shotgun (WGS) entry which is preliminary data.</text>
</comment>
<gene>
    <name evidence="1" type="ORF">PBS003_LOCUS1749</name>
</gene>
<dbReference type="AlphaFoldDB" id="A0AAU9L472"/>
<evidence type="ECO:0000313" key="1">
    <source>
        <dbReference type="EMBL" id="CAH0474911.1"/>
    </source>
</evidence>
<reference evidence="1" key="1">
    <citation type="submission" date="2021-11" db="EMBL/GenBank/DDBJ databases">
        <authorList>
            <person name="Islam A."/>
            <person name="Islam S."/>
            <person name="Flora M.S."/>
            <person name="Rahman M."/>
            <person name="Ziaur R.M."/>
            <person name="Epstein J.H."/>
            <person name="Hassan M."/>
            <person name="Klassen M."/>
            <person name="Woodard K."/>
            <person name="Webb A."/>
            <person name="Webby R.J."/>
            <person name="El Zowalaty M.E."/>
        </authorList>
    </citation>
    <scope>NUCLEOTIDE SEQUENCE</scope>
    <source>
        <strain evidence="1">Pbs3</strain>
    </source>
</reference>
<dbReference type="EMBL" id="CAKKTJ010000116">
    <property type="protein sequence ID" value="CAH0474911.1"/>
    <property type="molecule type" value="Genomic_DNA"/>
</dbReference>
<dbReference type="SUPFAM" id="SSF56801">
    <property type="entry name" value="Acetyl-CoA synthetase-like"/>
    <property type="match status" value="1"/>
</dbReference>
<proteinExistence type="predicted"/>
<dbReference type="Proteomes" id="UP001160483">
    <property type="component" value="Unassembled WGS sequence"/>
</dbReference>